<proteinExistence type="predicted"/>
<dbReference type="EMBL" id="GBXM01041779">
    <property type="protein sequence ID" value="JAH66798.1"/>
    <property type="molecule type" value="Transcribed_RNA"/>
</dbReference>
<reference evidence="1" key="1">
    <citation type="submission" date="2014-11" db="EMBL/GenBank/DDBJ databases">
        <authorList>
            <person name="Amaro Gonzalez C."/>
        </authorList>
    </citation>
    <scope>NUCLEOTIDE SEQUENCE</scope>
</reference>
<accession>A0A0E9UPE0</accession>
<organism evidence="1">
    <name type="scientific">Anguilla anguilla</name>
    <name type="common">European freshwater eel</name>
    <name type="synonym">Muraena anguilla</name>
    <dbReference type="NCBI Taxonomy" id="7936"/>
    <lineage>
        <taxon>Eukaryota</taxon>
        <taxon>Metazoa</taxon>
        <taxon>Chordata</taxon>
        <taxon>Craniata</taxon>
        <taxon>Vertebrata</taxon>
        <taxon>Euteleostomi</taxon>
        <taxon>Actinopterygii</taxon>
        <taxon>Neopterygii</taxon>
        <taxon>Teleostei</taxon>
        <taxon>Anguilliformes</taxon>
        <taxon>Anguillidae</taxon>
        <taxon>Anguilla</taxon>
    </lineage>
</organism>
<evidence type="ECO:0000313" key="1">
    <source>
        <dbReference type="EMBL" id="JAH66798.1"/>
    </source>
</evidence>
<reference evidence="1" key="2">
    <citation type="journal article" date="2015" name="Fish Shellfish Immunol.">
        <title>Early steps in the European eel (Anguilla anguilla)-Vibrio vulnificus interaction in the gills: Role of the RtxA13 toxin.</title>
        <authorList>
            <person name="Callol A."/>
            <person name="Pajuelo D."/>
            <person name="Ebbesson L."/>
            <person name="Teles M."/>
            <person name="MacKenzie S."/>
            <person name="Amaro C."/>
        </authorList>
    </citation>
    <scope>NUCLEOTIDE SEQUENCE</scope>
</reference>
<name>A0A0E9UPE0_ANGAN</name>
<sequence>MQNIPSLLALRSHR</sequence>
<protein>
    <submittedName>
        <fullName evidence="1">Uncharacterized protein</fullName>
    </submittedName>
</protein>